<dbReference type="Proteomes" id="UP000233293">
    <property type="component" value="Unassembled WGS sequence"/>
</dbReference>
<organism evidence="1 2">
    <name type="scientific">Telmatospirillum siberiense</name>
    <dbReference type="NCBI Taxonomy" id="382514"/>
    <lineage>
        <taxon>Bacteria</taxon>
        <taxon>Pseudomonadati</taxon>
        <taxon>Pseudomonadota</taxon>
        <taxon>Alphaproteobacteria</taxon>
        <taxon>Rhodospirillales</taxon>
        <taxon>Rhodospirillaceae</taxon>
        <taxon>Telmatospirillum</taxon>
    </lineage>
</organism>
<evidence type="ECO:0008006" key="3">
    <source>
        <dbReference type="Google" id="ProtNLM"/>
    </source>
</evidence>
<dbReference type="SUPFAM" id="SSF160631">
    <property type="entry name" value="SMI1/KNR4-like"/>
    <property type="match status" value="1"/>
</dbReference>
<gene>
    <name evidence="1" type="ORF">CWS72_23955</name>
</gene>
<evidence type="ECO:0000313" key="1">
    <source>
        <dbReference type="EMBL" id="PKU21961.1"/>
    </source>
</evidence>
<comment type="caution">
    <text evidence="1">The sequence shown here is derived from an EMBL/GenBank/DDBJ whole genome shotgun (WGS) entry which is preliminary data.</text>
</comment>
<evidence type="ECO:0000313" key="2">
    <source>
        <dbReference type="Proteomes" id="UP000233293"/>
    </source>
</evidence>
<accession>A0A2N3PNH9</accession>
<reference evidence="2" key="1">
    <citation type="submission" date="2017-12" db="EMBL/GenBank/DDBJ databases">
        <title>Draft genome sequence of Telmatospirillum siberiense 26-4b1T, an acidotolerant peatland alphaproteobacterium potentially involved in sulfur cycling.</title>
        <authorList>
            <person name="Hausmann B."/>
            <person name="Pjevac P."/>
            <person name="Schreck K."/>
            <person name="Herbold C.W."/>
            <person name="Daims H."/>
            <person name="Wagner M."/>
            <person name="Pester M."/>
            <person name="Loy A."/>
        </authorList>
    </citation>
    <scope>NUCLEOTIDE SEQUENCE [LARGE SCALE GENOMIC DNA]</scope>
    <source>
        <strain evidence="2">26-4b1</strain>
    </source>
</reference>
<dbReference type="InterPro" id="IPR037883">
    <property type="entry name" value="Knr4/Smi1-like_sf"/>
</dbReference>
<proteinExistence type="predicted"/>
<dbReference type="AlphaFoldDB" id="A0A2N3PNH9"/>
<sequence>MTAVDYLKRANASLFSPSPVRDMVLDRLEMQGAVTLPQDYRSFLAASDGAMFGEGMLYGCEAHVDPESRVPLICLSEGNPTRRVRRHVAVLGEFQEDLIIFDGAVSAFALANRVDHEAFESAASLIDLLKMMEI</sequence>
<dbReference type="RefSeq" id="WP_101253183.1">
    <property type="nucleotide sequence ID" value="NZ_PIUM01000040.1"/>
</dbReference>
<keyword evidence="2" id="KW-1185">Reference proteome</keyword>
<protein>
    <recommendedName>
        <fullName evidence="3">Knr4/Smi1-like domain-containing protein</fullName>
    </recommendedName>
</protein>
<name>A0A2N3PNH9_9PROT</name>
<dbReference type="EMBL" id="PIUM01000040">
    <property type="protein sequence ID" value="PKU21961.1"/>
    <property type="molecule type" value="Genomic_DNA"/>
</dbReference>